<reference evidence="4 5" key="1">
    <citation type="submission" date="2020-02" db="EMBL/GenBank/DDBJ databases">
        <authorList>
            <person name="Li X.-J."/>
            <person name="Feng X.-M."/>
        </authorList>
    </citation>
    <scope>NUCLEOTIDE SEQUENCE [LARGE SCALE GENOMIC DNA]</scope>
    <source>
        <strain evidence="4 5">CGMCC 4.7225</strain>
    </source>
</reference>
<proteinExistence type="predicted"/>
<dbReference type="EMBL" id="JAAGOB010000004">
    <property type="protein sequence ID" value="NED95353.1"/>
    <property type="molecule type" value="Genomic_DNA"/>
</dbReference>
<evidence type="ECO:0000313" key="5">
    <source>
        <dbReference type="Proteomes" id="UP000469185"/>
    </source>
</evidence>
<evidence type="ECO:0000313" key="4">
    <source>
        <dbReference type="EMBL" id="NED95353.1"/>
    </source>
</evidence>
<protein>
    <submittedName>
        <fullName evidence="4">Pyridoxamine 5'-phosphate oxidase family protein</fullName>
    </submittedName>
</protein>
<dbReference type="Gene3D" id="2.30.110.10">
    <property type="entry name" value="Electron Transport, Fmn-binding Protein, Chain A"/>
    <property type="match status" value="1"/>
</dbReference>
<keyword evidence="5" id="KW-1185">Reference proteome</keyword>
<accession>A0A6N9YK27</accession>
<gene>
    <name evidence="4" type="ORF">G1H11_08490</name>
</gene>
<feature type="domain" description="Pyridoxamine 5'-phosphate oxidase N-terminal" evidence="3">
    <location>
        <begin position="27"/>
        <end position="130"/>
    </location>
</feature>
<dbReference type="Pfam" id="PF01243">
    <property type="entry name" value="PNPOx_N"/>
    <property type="match status" value="1"/>
</dbReference>
<dbReference type="InterPro" id="IPR011576">
    <property type="entry name" value="Pyridox_Oxase_N"/>
</dbReference>
<dbReference type="GO" id="GO:0005829">
    <property type="term" value="C:cytosol"/>
    <property type="evidence" value="ECO:0007669"/>
    <property type="project" value="TreeGrafter"/>
</dbReference>
<dbReference type="InterPro" id="IPR012349">
    <property type="entry name" value="Split_barrel_FMN-bd"/>
</dbReference>
<dbReference type="GO" id="GO:0016627">
    <property type="term" value="F:oxidoreductase activity, acting on the CH-CH group of donors"/>
    <property type="evidence" value="ECO:0007669"/>
    <property type="project" value="TreeGrafter"/>
</dbReference>
<dbReference type="Proteomes" id="UP000469185">
    <property type="component" value="Unassembled WGS sequence"/>
</dbReference>
<dbReference type="SUPFAM" id="SSF50475">
    <property type="entry name" value="FMN-binding split barrel"/>
    <property type="match status" value="1"/>
</dbReference>
<dbReference type="PANTHER" id="PTHR35176:SF4">
    <property type="entry name" value="PYRIDOXAMINE 5'-PHOSPHATE OXIDASE-RELATED FMN-BINDING"/>
    <property type="match status" value="1"/>
</dbReference>
<dbReference type="RefSeq" id="WP_163818053.1">
    <property type="nucleotide sequence ID" value="NZ_JAAGOB010000004.1"/>
</dbReference>
<evidence type="ECO:0000256" key="2">
    <source>
        <dbReference type="SAM" id="MobiDB-lite"/>
    </source>
</evidence>
<name>A0A6N9YK27_9ACTN</name>
<comment type="caution">
    <text evidence="4">The sequence shown here is derived from an EMBL/GenBank/DDBJ whole genome shotgun (WGS) entry which is preliminary data.</text>
</comment>
<evidence type="ECO:0000259" key="3">
    <source>
        <dbReference type="Pfam" id="PF01243"/>
    </source>
</evidence>
<dbReference type="PANTHER" id="PTHR35176">
    <property type="entry name" value="HEME OXYGENASE HI_0854-RELATED"/>
    <property type="match status" value="1"/>
</dbReference>
<evidence type="ECO:0000256" key="1">
    <source>
        <dbReference type="ARBA" id="ARBA00023002"/>
    </source>
</evidence>
<keyword evidence="1" id="KW-0560">Oxidoreductase</keyword>
<organism evidence="4 5">
    <name type="scientific">Phytoactinopolyspora alkaliphila</name>
    <dbReference type="NCBI Taxonomy" id="1783498"/>
    <lineage>
        <taxon>Bacteria</taxon>
        <taxon>Bacillati</taxon>
        <taxon>Actinomycetota</taxon>
        <taxon>Actinomycetes</taxon>
        <taxon>Jiangellales</taxon>
        <taxon>Jiangellaceae</taxon>
        <taxon>Phytoactinopolyspora</taxon>
    </lineage>
</organism>
<dbReference type="GO" id="GO:0070967">
    <property type="term" value="F:coenzyme F420 binding"/>
    <property type="evidence" value="ECO:0007669"/>
    <property type="project" value="TreeGrafter"/>
</dbReference>
<sequence length="173" mass="19397">MSTPQPLTDLHPSYSDDNAEPTQWAQASKALSDAELSWITTVRPDGRPHVTPLMTVWVDAALHFCTGPEERKCKNLMDNPNVVLTTGTNTRREGLDLVVEGKARRVTDTSNLHRLAEAWVDKYGEEWRFDVSDGAFRHASGHGEAWVFAVTPSTAFGFGKAPYSQTRWRFGRH</sequence>
<dbReference type="InterPro" id="IPR052019">
    <property type="entry name" value="F420H2_bilvrd_red/Heme_oxyg"/>
</dbReference>
<feature type="region of interest" description="Disordered" evidence="2">
    <location>
        <begin position="1"/>
        <end position="20"/>
    </location>
</feature>
<dbReference type="AlphaFoldDB" id="A0A6N9YK27"/>